<dbReference type="PANTHER" id="PTHR24304">
    <property type="entry name" value="CYTOCHROME P450 FAMILY 7"/>
    <property type="match status" value="1"/>
</dbReference>
<keyword evidence="5" id="KW-0503">Monooxygenase</keyword>
<dbReference type="CDD" id="cd11040">
    <property type="entry name" value="CYP7_CYP8-like"/>
    <property type="match status" value="1"/>
</dbReference>
<keyword evidence="4 5" id="KW-0408">Iron</keyword>
<keyword evidence="7" id="KW-1185">Reference proteome</keyword>
<dbReference type="GO" id="GO:0016705">
    <property type="term" value="F:oxidoreductase activity, acting on paired donors, with incorporation or reduction of molecular oxygen"/>
    <property type="evidence" value="ECO:0007669"/>
    <property type="project" value="InterPro"/>
</dbReference>
<dbReference type="PROSITE" id="PS00086">
    <property type="entry name" value="CYTOCHROME_P450"/>
    <property type="match status" value="1"/>
</dbReference>
<name>A0A2V1DNA1_9PLEO</name>
<dbReference type="GO" id="GO:0020037">
    <property type="term" value="F:heme binding"/>
    <property type="evidence" value="ECO:0007669"/>
    <property type="project" value="InterPro"/>
</dbReference>
<dbReference type="EMBL" id="KZ805393">
    <property type="protein sequence ID" value="PVH99415.1"/>
    <property type="molecule type" value="Genomic_DNA"/>
</dbReference>
<evidence type="ECO:0000313" key="6">
    <source>
        <dbReference type="EMBL" id="PVH99415.1"/>
    </source>
</evidence>
<dbReference type="AlphaFoldDB" id="A0A2V1DNA1"/>
<evidence type="ECO:0000256" key="4">
    <source>
        <dbReference type="ARBA" id="ARBA00023004"/>
    </source>
</evidence>
<dbReference type="InterPro" id="IPR017972">
    <property type="entry name" value="Cyt_P450_CS"/>
</dbReference>
<dbReference type="InterPro" id="IPR050529">
    <property type="entry name" value="CYP450_sterol_14alpha_dmase"/>
</dbReference>
<keyword evidence="3 5" id="KW-0479">Metal-binding</keyword>
<keyword evidence="2 5" id="KW-0349">Heme</keyword>
<protein>
    <submittedName>
        <fullName evidence="6">Cytochrome P450</fullName>
    </submittedName>
</protein>
<dbReference type="Proteomes" id="UP000244855">
    <property type="component" value="Unassembled WGS sequence"/>
</dbReference>
<evidence type="ECO:0000256" key="5">
    <source>
        <dbReference type="RuleBase" id="RU000461"/>
    </source>
</evidence>
<sequence length="500" mass="56736">MLSLKWPARIRLPGANPYIIQGTRNIVRLFRLSGQSDFARLQVFFTCTLFGMPRPASELFLKDDSGYNSTPRKGSEVEPRNRICYRDRQLLTALLQGSEVSTMIERFTLRISRKFHDLPIGDEWMQLPDLFEFIQTHVTPATIESFCGQELTTVIDPHFVEKLWEFDRHAPILMKNIPRWISSSSYRARDNILNSLTRWRAWMEGVSPERKIAGISEPMRNKIQLLDADGWSIRAIAASDLAFIWGATHSTISAVYWLNYELYREEDLLSRIRLECASSTKAGDAHCRASFNLPTLLKMPYLAASCAEMLRLRTHALITRIANADGMMINEWKLPAHSIMMTCTSVQHMNEELWNTRSHCSQLQPLSKYWPERFLEFPSDPRSGPTPSSCPRLADPLHHSAASNNCASSIDIVRDSPRLATKGLDGIYIPFGGGSHQCPGQKFAKAMITITTAFMVTMFDIEMESSLEVPENGSQFGVGVLTPGEKTPCRIRRRASNTRE</sequence>
<evidence type="ECO:0000256" key="2">
    <source>
        <dbReference type="ARBA" id="ARBA00022617"/>
    </source>
</evidence>
<evidence type="ECO:0000256" key="3">
    <source>
        <dbReference type="ARBA" id="ARBA00022723"/>
    </source>
</evidence>
<evidence type="ECO:0000313" key="7">
    <source>
        <dbReference type="Proteomes" id="UP000244855"/>
    </source>
</evidence>
<dbReference type="InterPro" id="IPR036396">
    <property type="entry name" value="Cyt_P450_sf"/>
</dbReference>
<dbReference type="GO" id="GO:0005506">
    <property type="term" value="F:iron ion binding"/>
    <property type="evidence" value="ECO:0007669"/>
    <property type="project" value="InterPro"/>
</dbReference>
<dbReference type="GO" id="GO:0008395">
    <property type="term" value="F:steroid hydroxylase activity"/>
    <property type="evidence" value="ECO:0007669"/>
    <property type="project" value="TreeGrafter"/>
</dbReference>
<comment type="similarity">
    <text evidence="1 5">Belongs to the cytochrome P450 family.</text>
</comment>
<gene>
    <name evidence="6" type="ORF">DM02DRAFT_672731</name>
</gene>
<dbReference type="PANTHER" id="PTHR24304:SF2">
    <property type="entry name" value="24-HYDROXYCHOLESTEROL 7-ALPHA-HYDROXYLASE"/>
    <property type="match status" value="1"/>
</dbReference>
<dbReference type="SUPFAM" id="SSF48264">
    <property type="entry name" value="Cytochrome P450"/>
    <property type="match status" value="1"/>
</dbReference>
<dbReference type="Pfam" id="PF00067">
    <property type="entry name" value="p450"/>
    <property type="match status" value="2"/>
</dbReference>
<proteinExistence type="inferred from homology"/>
<dbReference type="InterPro" id="IPR001128">
    <property type="entry name" value="Cyt_P450"/>
</dbReference>
<keyword evidence="5" id="KW-0560">Oxidoreductase</keyword>
<dbReference type="STRING" id="97972.A0A2V1DNA1"/>
<dbReference type="Gene3D" id="1.10.630.10">
    <property type="entry name" value="Cytochrome P450"/>
    <property type="match status" value="1"/>
</dbReference>
<evidence type="ECO:0000256" key="1">
    <source>
        <dbReference type="ARBA" id="ARBA00010617"/>
    </source>
</evidence>
<dbReference type="OrthoDB" id="3790920at2759"/>
<organism evidence="6 7">
    <name type="scientific">Periconia macrospinosa</name>
    <dbReference type="NCBI Taxonomy" id="97972"/>
    <lineage>
        <taxon>Eukaryota</taxon>
        <taxon>Fungi</taxon>
        <taxon>Dikarya</taxon>
        <taxon>Ascomycota</taxon>
        <taxon>Pezizomycotina</taxon>
        <taxon>Dothideomycetes</taxon>
        <taxon>Pleosporomycetidae</taxon>
        <taxon>Pleosporales</taxon>
        <taxon>Massarineae</taxon>
        <taxon>Periconiaceae</taxon>
        <taxon>Periconia</taxon>
    </lineage>
</organism>
<reference evidence="6 7" key="1">
    <citation type="journal article" date="2018" name="Sci. Rep.">
        <title>Comparative genomics provides insights into the lifestyle and reveals functional heterogeneity of dark septate endophytic fungi.</title>
        <authorList>
            <person name="Knapp D.G."/>
            <person name="Nemeth J.B."/>
            <person name="Barry K."/>
            <person name="Hainaut M."/>
            <person name="Henrissat B."/>
            <person name="Johnson J."/>
            <person name="Kuo A."/>
            <person name="Lim J.H.P."/>
            <person name="Lipzen A."/>
            <person name="Nolan M."/>
            <person name="Ohm R.A."/>
            <person name="Tamas L."/>
            <person name="Grigoriev I.V."/>
            <person name="Spatafora J.W."/>
            <person name="Nagy L.G."/>
            <person name="Kovacs G.M."/>
        </authorList>
    </citation>
    <scope>NUCLEOTIDE SEQUENCE [LARGE SCALE GENOMIC DNA]</scope>
    <source>
        <strain evidence="6 7">DSE2036</strain>
    </source>
</reference>
<accession>A0A2V1DNA1</accession>